<evidence type="ECO:0000313" key="11">
    <source>
        <dbReference type="EMBL" id="OHS98806.1"/>
    </source>
</evidence>
<organism evidence="11 12">
    <name type="scientific">Tritrichomonas foetus</name>
    <dbReference type="NCBI Taxonomy" id="1144522"/>
    <lineage>
        <taxon>Eukaryota</taxon>
        <taxon>Metamonada</taxon>
        <taxon>Parabasalia</taxon>
        <taxon>Tritrichomonadida</taxon>
        <taxon>Tritrichomonadidae</taxon>
        <taxon>Tritrichomonas</taxon>
    </lineage>
</organism>
<evidence type="ECO:0000256" key="4">
    <source>
        <dbReference type="ARBA" id="ARBA00021815"/>
    </source>
</evidence>
<keyword evidence="8" id="KW-0966">Cell projection</keyword>
<dbReference type="InterPro" id="IPR042541">
    <property type="entry name" value="BART_sf"/>
</dbReference>
<dbReference type="PANTHER" id="PTHR21532:SF0">
    <property type="entry name" value="CILIA- AND FLAGELLA-ASSOCIATED PROTEIN 36"/>
    <property type="match status" value="1"/>
</dbReference>
<evidence type="ECO:0000256" key="8">
    <source>
        <dbReference type="ARBA" id="ARBA00023273"/>
    </source>
</evidence>
<protein>
    <recommendedName>
        <fullName evidence="4">Cilia- and flagella-associated protein 36</fullName>
    </recommendedName>
    <alternativeName>
        <fullName evidence="9">Coiled-coil domain-containing protein 104</fullName>
    </alternativeName>
</protein>
<accession>A0A1J4JI45</accession>
<dbReference type="Proteomes" id="UP000179807">
    <property type="component" value="Unassembled WGS sequence"/>
</dbReference>
<gene>
    <name evidence="11" type="ORF">TRFO_01861</name>
</gene>
<dbReference type="Pfam" id="PF11527">
    <property type="entry name" value="ARL2_Bind_BART"/>
    <property type="match status" value="1"/>
</dbReference>
<dbReference type="Gene3D" id="1.20.1520.10">
    <property type="entry name" value="ADP-ribosylation factor-like 2-binding protein, domain"/>
    <property type="match status" value="1"/>
</dbReference>
<proteinExistence type="inferred from homology"/>
<feature type="domain" description="BART" evidence="10">
    <location>
        <begin position="3"/>
        <end position="117"/>
    </location>
</feature>
<evidence type="ECO:0000256" key="2">
    <source>
        <dbReference type="ARBA" id="ARBA00004496"/>
    </source>
</evidence>
<comment type="similarity">
    <text evidence="3">Belongs to the CFAP36 family.</text>
</comment>
<sequence length="239" mass="26881">MSEEAIIQACAAAIATEQWWKPLLGFMSTNCNKFSEGSNHTNDEYQCFLDFRSLLVDLFDTFVTKCVGVRPAQLESALFSGSQNKNRQCLAILDILTNMTNFETFKKQMIQQSAKIDEEVTNLMLKFAMQQAQNESNDEGPQEDVTELLEKGEQIVLQMQTQQMVENIKTVLNVQETGPPKCATPRVTDRERKTIFNNTIGPKVPIPAIYKDALNVKRCSSPALSPGRPVIMRPTIGRK</sequence>
<dbReference type="PANTHER" id="PTHR21532">
    <property type="entry name" value="PHOSPHODIESTERASE HL"/>
    <property type="match status" value="1"/>
</dbReference>
<dbReference type="EMBL" id="MLAK01001037">
    <property type="protein sequence ID" value="OHS98806.1"/>
    <property type="molecule type" value="Genomic_DNA"/>
</dbReference>
<keyword evidence="6" id="KW-0175">Coiled coil</keyword>
<dbReference type="OrthoDB" id="10588500at2759"/>
<dbReference type="InterPro" id="IPR038888">
    <property type="entry name" value="CFAP36"/>
</dbReference>
<evidence type="ECO:0000313" key="12">
    <source>
        <dbReference type="Proteomes" id="UP000179807"/>
    </source>
</evidence>
<evidence type="ECO:0000256" key="9">
    <source>
        <dbReference type="ARBA" id="ARBA00031593"/>
    </source>
</evidence>
<reference evidence="11" key="1">
    <citation type="submission" date="2016-10" db="EMBL/GenBank/DDBJ databases">
        <authorList>
            <person name="Benchimol M."/>
            <person name="Almeida L.G."/>
            <person name="Vasconcelos A.T."/>
            <person name="Perreira-Neves A."/>
            <person name="Rosa I.A."/>
            <person name="Tasca T."/>
            <person name="Bogo M.R."/>
            <person name="de Souza W."/>
        </authorList>
    </citation>
    <scope>NUCLEOTIDE SEQUENCE [LARGE SCALE GENOMIC DNA]</scope>
    <source>
        <strain evidence="11">K</strain>
    </source>
</reference>
<name>A0A1J4JI45_9EUKA</name>
<evidence type="ECO:0000256" key="6">
    <source>
        <dbReference type="ARBA" id="ARBA00023054"/>
    </source>
</evidence>
<dbReference type="AlphaFoldDB" id="A0A1J4JI45"/>
<dbReference type="GO" id="GO:0005930">
    <property type="term" value="C:axoneme"/>
    <property type="evidence" value="ECO:0007669"/>
    <property type="project" value="TreeGrafter"/>
</dbReference>
<keyword evidence="12" id="KW-1185">Reference proteome</keyword>
<dbReference type="InterPro" id="IPR023379">
    <property type="entry name" value="BART_dom"/>
</dbReference>
<keyword evidence="7" id="KW-0969">Cilium</keyword>
<evidence type="ECO:0000259" key="10">
    <source>
        <dbReference type="Pfam" id="PF11527"/>
    </source>
</evidence>
<keyword evidence="5" id="KW-0963">Cytoplasm</keyword>
<dbReference type="GeneID" id="94825060"/>
<comment type="caution">
    <text evidence="11">The sequence shown here is derived from an EMBL/GenBank/DDBJ whole genome shotgun (WGS) entry which is preliminary data.</text>
</comment>
<evidence type="ECO:0000256" key="1">
    <source>
        <dbReference type="ARBA" id="ARBA00004138"/>
    </source>
</evidence>
<comment type="subcellular location">
    <subcellularLocation>
        <location evidence="1">Cell projection</location>
        <location evidence="1">Cilium</location>
    </subcellularLocation>
    <subcellularLocation>
        <location evidence="2">Cytoplasm</location>
    </subcellularLocation>
</comment>
<dbReference type="VEuPathDB" id="TrichDB:TRFO_01861"/>
<dbReference type="GO" id="GO:0097546">
    <property type="term" value="C:ciliary base"/>
    <property type="evidence" value="ECO:0007669"/>
    <property type="project" value="TreeGrafter"/>
</dbReference>
<evidence type="ECO:0000256" key="3">
    <source>
        <dbReference type="ARBA" id="ARBA00007460"/>
    </source>
</evidence>
<evidence type="ECO:0000256" key="5">
    <source>
        <dbReference type="ARBA" id="ARBA00022490"/>
    </source>
</evidence>
<evidence type="ECO:0000256" key="7">
    <source>
        <dbReference type="ARBA" id="ARBA00023069"/>
    </source>
</evidence>
<dbReference type="RefSeq" id="XP_068351943.1">
    <property type="nucleotide sequence ID" value="XM_068490356.1"/>
</dbReference>